<dbReference type="InParanoid" id="Q9RT60"/>
<organism evidence="5 6">
    <name type="scientific">Deinococcus radiodurans (strain ATCC 13939 / DSM 20539 / JCM 16871 / CCUG 27074 / LMG 4051 / NBRC 15346 / NCIMB 9279 / VKM B-1422 / R1)</name>
    <dbReference type="NCBI Taxonomy" id="243230"/>
    <lineage>
        <taxon>Bacteria</taxon>
        <taxon>Thermotogati</taxon>
        <taxon>Deinococcota</taxon>
        <taxon>Deinococci</taxon>
        <taxon>Deinococcales</taxon>
        <taxon>Deinococcaceae</taxon>
        <taxon>Deinococcus</taxon>
    </lineage>
</organism>
<dbReference type="InterPro" id="IPR036390">
    <property type="entry name" value="WH_DNA-bd_sf"/>
</dbReference>
<dbReference type="SUPFAM" id="SSF48008">
    <property type="entry name" value="GntR ligand-binding domain-like"/>
    <property type="match status" value="1"/>
</dbReference>
<dbReference type="SMART" id="SM00895">
    <property type="entry name" value="FCD"/>
    <property type="match status" value="1"/>
</dbReference>
<dbReference type="Proteomes" id="UP000002524">
    <property type="component" value="Chromosome 1"/>
</dbReference>
<dbReference type="PANTHER" id="PTHR43537">
    <property type="entry name" value="TRANSCRIPTIONAL REGULATOR, GNTR FAMILY"/>
    <property type="match status" value="1"/>
</dbReference>
<evidence type="ECO:0000259" key="4">
    <source>
        <dbReference type="PROSITE" id="PS50949"/>
    </source>
</evidence>
<dbReference type="PATRIC" id="fig|243230.17.peg.2120"/>
<dbReference type="EnsemblBacteria" id="AAF11455">
    <property type="protein sequence ID" value="AAF11455"/>
    <property type="gene ID" value="DR_1905"/>
</dbReference>
<evidence type="ECO:0000313" key="6">
    <source>
        <dbReference type="Proteomes" id="UP000002524"/>
    </source>
</evidence>
<dbReference type="InterPro" id="IPR008920">
    <property type="entry name" value="TF_FadR/GntR_C"/>
</dbReference>
<proteinExistence type="predicted"/>
<dbReference type="PROSITE" id="PS50949">
    <property type="entry name" value="HTH_GNTR"/>
    <property type="match status" value="1"/>
</dbReference>
<dbReference type="GO" id="GO:0003700">
    <property type="term" value="F:DNA-binding transcription factor activity"/>
    <property type="evidence" value="ECO:0000318"/>
    <property type="project" value="GO_Central"/>
</dbReference>
<evidence type="ECO:0000256" key="3">
    <source>
        <dbReference type="ARBA" id="ARBA00023163"/>
    </source>
</evidence>
<keyword evidence="6" id="KW-1185">Reference proteome</keyword>
<dbReference type="EMBL" id="AE000513">
    <property type="protein sequence ID" value="AAF11455.1"/>
    <property type="molecule type" value="Genomic_DNA"/>
</dbReference>
<reference evidence="5 6" key="1">
    <citation type="journal article" date="1999" name="Science">
        <title>Genome sequence of the radioresistant bacterium Deinococcus radiodurans R1.</title>
        <authorList>
            <person name="White O."/>
            <person name="Eisen J.A."/>
            <person name="Heidelberg J.F."/>
            <person name="Hickey E.K."/>
            <person name="Peterson J.D."/>
            <person name="Dodson R.J."/>
            <person name="Haft D.H."/>
            <person name="Gwinn M.L."/>
            <person name="Nelson W.C."/>
            <person name="Richardson D.L."/>
            <person name="Moffat K.S."/>
            <person name="Qin H."/>
            <person name="Jiang L."/>
            <person name="Pamphile W."/>
            <person name="Crosby M."/>
            <person name="Shen M."/>
            <person name="Vamathevan J.J."/>
            <person name="Lam P."/>
            <person name="McDonald L."/>
            <person name="Utterback T."/>
            <person name="Zalewski C."/>
            <person name="Makarova K.S."/>
            <person name="Aravind L."/>
            <person name="Daly M.J."/>
            <person name="Minton K.W."/>
            <person name="Fleischmann R.D."/>
            <person name="Ketchum K.A."/>
            <person name="Nelson K.E."/>
            <person name="Salzberg S."/>
            <person name="Smith H.O."/>
            <person name="Venter J.C."/>
            <person name="Fraser C.M."/>
        </authorList>
    </citation>
    <scope>NUCLEOTIDE SEQUENCE [LARGE SCALE GENOMIC DNA]</scope>
    <source>
        <strain evidence="6">ATCC 13939 / DSM 20539 / JCM 16871 / LMG 4051 / NBRC 15346 / NCIMB 9279 / R1 / VKM B-1422</strain>
    </source>
</reference>
<accession>Q9RT60</accession>
<gene>
    <name evidence="5" type="ordered locus">DR_1905</name>
</gene>
<dbReference type="GO" id="GO:0006355">
    <property type="term" value="P:regulation of DNA-templated transcription"/>
    <property type="evidence" value="ECO:0000318"/>
    <property type="project" value="GO_Central"/>
</dbReference>
<dbReference type="eggNOG" id="COG2186">
    <property type="taxonomic scope" value="Bacteria"/>
</dbReference>
<evidence type="ECO:0000256" key="1">
    <source>
        <dbReference type="ARBA" id="ARBA00023015"/>
    </source>
</evidence>
<dbReference type="PIR" id="B75340">
    <property type="entry name" value="B75340"/>
</dbReference>
<dbReference type="FunCoup" id="Q9RT60">
    <property type="interactions" value="112"/>
</dbReference>
<protein>
    <submittedName>
        <fullName evidence="5">Transcriptional regulator, GntR family</fullName>
    </submittedName>
</protein>
<dbReference type="HOGENOM" id="CLU_017584_9_3_0"/>
<dbReference type="OrthoDB" id="9799482at2"/>
<dbReference type="SMART" id="SM00345">
    <property type="entry name" value="HTH_GNTR"/>
    <property type="match status" value="1"/>
</dbReference>
<dbReference type="InterPro" id="IPR011711">
    <property type="entry name" value="GntR_C"/>
</dbReference>
<keyword evidence="3" id="KW-0804">Transcription</keyword>
<dbReference type="Pfam" id="PF00392">
    <property type="entry name" value="GntR"/>
    <property type="match status" value="1"/>
</dbReference>
<evidence type="ECO:0000313" key="5">
    <source>
        <dbReference type="EMBL" id="AAF11455.1"/>
    </source>
</evidence>
<dbReference type="GO" id="GO:0000987">
    <property type="term" value="F:cis-regulatory region sequence-specific DNA binding"/>
    <property type="evidence" value="ECO:0000318"/>
    <property type="project" value="GO_Central"/>
</dbReference>
<evidence type="ECO:0000256" key="2">
    <source>
        <dbReference type="ARBA" id="ARBA00023125"/>
    </source>
</evidence>
<dbReference type="Gene3D" id="1.10.10.10">
    <property type="entry name" value="Winged helix-like DNA-binding domain superfamily/Winged helix DNA-binding domain"/>
    <property type="match status" value="1"/>
</dbReference>
<dbReference type="KEGG" id="dra:DR_1905"/>
<dbReference type="STRING" id="243230.DR_1905"/>
<dbReference type="AlphaFoldDB" id="Q9RT60"/>
<dbReference type="GeneID" id="69518145"/>
<sequence>MSVRTPPAIRPLQKRRSIGADIAEKLQQLINDGTFKPGDRLPGQRELAQQFGTSLAGVREAISVLSAAGLVDARPGRGTVVRSVGGAVPTFDGWLGAVGDEQEFEELMQARRMLEAFTIAQAVARATPAQVSDLRGAVEAMRAVMGSAGAYAEADMQLHLLLSEVAGNRVVTRLMRAIQRPLMEQLRRSIAHLQATGQLADNLATHERIVDGIERGDREEAQRGFDDMLAISLAFGEEGEAQAGQ</sequence>
<dbReference type="PRINTS" id="PR00035">
    <property type="entry name" value="HTHGNTR"/>
</dbReference>
<dbReference type="InterPro" id="IPR036388">
    <property type="entry name" value="WH-like_DNA-bd_sf"/>
</dbReference>
<dbReference type="PANTHER" id="PTHR43537:SF5">
    <property type="entry name" value="UXU OPERON TRANSCRIPTIONAL REGULATOR"/>
    <property type="match status" value="1"/>
</dbReference>
<dbReference type="Gene3D" id="1.20.120.530">
    <property type="entry name" value="GntR ligand-binding domain-like"/>
    <property type="match status" value="1"/>
</dbReference>
<name>Q9RT60_DEIRA</name>
<dbReference type="RefSeq" id="WP_010888540.1">
    <property type="nucleotide sequence ID" value="NC_001263.1"/>
</dbReference>
<dbReference type="CDD" id="cd07377">
    <property type="entry name" value="WHTH_GntR"/>
    <property type="match status" value="1"/>
</dbReference>
<dbReference type="PaxDb" id="243230-DR_1905"/>
<keyword evidence="1" id="KW-0805">Transcription regulation</keyword>
<dbReference type="InterPro" id="IPR000524">
    <property type="entry name" value="Tscrpt_reg_HTH_GntR"/>
</dbReference>
<feature type="domain" description="HTH gntR-type" evidence="4">
    <location>
        <begin position="16"/>
        <end position="84"/>
    </location>
</feature>
<dbReference type="SUPFAM" id="SSF46785">
    <property type="entry name" value="Winged helix' DNA-binding domain"/>
    <property type="match status" value="1"/>
</dbReference>
<keyword evidence="2" id="KW-0238">DNA-binding</keyword>
<dbReference type="Pfam" id="PF07729">
    <property type="entry name" value="FCD"/>
    <property type="match status" value="1"/>
</dbReference>